<evidence type="ECO:0000256" key="1">
    <source>
        <dbReference type="RuleBase" id="RU004003"/>
    </source>
</evidence>
<evidence type="ECO:0000259" key="3">
    <source>
        <dbReference type="Pfam" id="PF00263"/>
    </source>
</evidence>
<comment type="similarity">
    <text evidence="1">Belongs to the bacterial secretin family.</text>
</comment>
<evidence type="ECO:0000313" key="6">
    <source>
        <dbReference type="Proteomes" id="UP000180133"/>
    </source>
</evidence>
<dbReference type="EMBL" id="MKFT01000062">
    <property type="protein sequence ID" value="OHY88736.1"/>
    <property type="molecule type" value="Genomic_DNA"/>
</dbReference>
<feature type="domain" description="Type II/III secretion system secretin-like" evidence="3">
    <location>
        <begin position="262"/>
        <end position="424"/>
    </location>
</feature>
<dbReference type="InterPro" id="IPR032789">
    <property type="entry name" value="T2SS-T3SS_pil_N"/>
</dbReference>
<accession>A0ABX3D373</accession>
<feature type="chain" id="PRO_5046285753" evidence="2">
    <location>
        <begin position="21"/>
        <end position="492"/>
    </location>
</feature>
<keyword evidence="6" id="KW-1185">Reference proteome</keyword>
<dbReference type="Proteomes" id="UP000180133">
    <property type="component" value="Unassembled WGS sequence"/>
</dbReference>
<gene>
    <name evidence="5" type="ORF">BI375_11880</name>
</gene>
<reference evidence="5 6" key="1">
    <citation type="submission" date="2016-09" db="EMBL/GenBank/DDBJ databases">
        <title>Isolation, identification and antibiotic sensitivity analysis of bacterial pathogen from juvenile Hippocampus erectus with tail-rotted disease.</title>
        <authorList>
            <person name="Yang Q."/>
        </authorList>
    </citation>
    <scope>NUCLEOTIDE SEQUENCE [LARGE SCALE GENOMIC DNA]</scope>
    <source>
        <strain evidence="5 6">HM-10</strain>
    </source>
</reference>
<dbReference type="InterPro" id="IPR004846">
    <property type="entry name" value="T2SS/T3SS_dom"/>
</dbReference>
<dbReference type="PANTHER" id="PTHR30332:SF17">
    <property type="entry name" value="TYPE IV PILIATION SYSTEM PROTEIN DR_0774-RELATED"/>
    <property type="match status" value="1"/>
</dbReference>
<evidence type="ECO:0000259" key="4">
    <source>
        <dbReference type="Pfam" id="PF13629"/>
    </source>
</evidence>
<dbReference type="Pfam" id="PF13629">
    <property type="entry name" value="T2SS-T3SS_pil_N"/>
    <property type="match status" value="1"/>
</dbReference>
<dbReference type="InterPro" id="IPR001775">
    <property type="entry name" value="GspD/PilQ"/>
</dbReference>
<organism evidence="5 6">
    <name type="scientific">Vibrio rotiferianus</name>
    <dbReference type="NCBI Taxonomy" id="190895"/>
    <lineage>
        <taxon>Bacteria</taxon>
        <taxon>Pseudomonadati</taxon>
        <taxon>Pseudomonadota</taxon>
        <taxon>Gammaproteobacteria</taxon>
        <taxon>Vibrionales</taxon>
        <taxon>Vibrionaceae</taxon>
        <taxon>Vibrio</taxon>
    </lineage>
</organism>
<comment type="caution">
    <text evidence="5">The sequence shown here is derived from an EMBL/GenBank/DDBJ whole genome shotgun (WGS) entry which is preliminary data.</text>
</comment>
<dbReference type="PANTHER" id="PTHR30332">
    <property type="entry name" value="PROBABLE GENERAL SECRETION PATHWAY PROTEIN D"/>
    <property type="match status" value="1"/>
</dbReference>
<protein>
    <submittedName>
        <fullName evidence="5">Pilus assembly protein CpaC</fullName>
    </submittedName>
</protein>
<evidence type="ECO:0000256" key="2">
    <source>
        <dbReference type="SAM" id="SignalP"/>
    </source>
</evidence>
<feature type="signal peptide" evidence="2">
    <location>
        <begin position="1"/>
        <end position="20"/>
    </location>
</feature>
<proteinExistence type="inferred from homology"/>
<dbReference type="InterPro" id="IPR050810">
    <property type="entry name" value="Bact_Secretion_Sys_Channel"/>
</dbReference>
<dbReference type="RefSeq" id="WP_010449985.1">
    <property type="nucleotide sequence ID" value="NZ_CANMXO010000004.1"/>
</dbReference>
<feature type="domain" description="Pilus formation protein N-terminal" evidence="4">
    <location>
        <begin position="29"/>
        <end position="96"/>
    </location>
</feature>
<dbReference type="PRINTS" id="PR00811">
    <property type="entry name" value="BCTERIALGSPD"/>
</dbReference>
<name>A0ABX3D373_9VIBR</name>
<evidence type="ECO:0000313" key="5">
    <source>
        <dbReference type="EMBL" id="OHY88736.1"/>
    </source>
</evidence>
<dbReference type="Pfam" id="PF00263">
    <property type="entry name" value="Secretin"/>
    <property type="match status" value="1"/>
</dbReference>
<sequence length="492" mass="53225">MKRTILIFCQLLLVSFSVNAVAAQSGKIVTVPHHQSTQLMISGKAKKVTLGDPAVLDLLILRSNELFLIGKKLGTTNVSVWDSRGRIIESFNVEVTHDLNSLKAKLHQFLPNESIEVHSAQEKIVLRGLVSNQQNMDTAIKVAETFAVGDAVDKEKDSSDDEKVHESPVINLLSIGGAQQVTLEVTVAEVQRSLVRRFDSNFHFFQKSGDFTWGATTVGGDIQSIDGIIQPILNAPGVNEFGFLGSFIDSNTLFTFALDVAKQNGVAKVLAEPSLTALSGTQAEFIAGGEFPIPVPNEDGITIDYKEYGVALDFVPYILSDKKINLKMNVNVSEIANSGVLTFSPGEVNAAFFIPPITKRSAGTTLELADGQTIGIAGLLSENARNVDSGIPGASDIPVLGRLFKSEEFTSGETELVILVTPRLAKPVDRRRVTLPTDGFVSPNDVEFYLLGKGAELDFDRYKLNSDDQLDLNVIDYNVSEGGSEGKFGHSL</sequence>
<keyword evidence="2" id="KW-0732">Signal</keyword>